<sequence length="48" mass="5374">MFSARQGTAVYEIIPLLRFQPVTLDLSRDVSDTDTAIITQLVGICKYN</sequence>
<comment type="caution">
    <text evidence="1">The sequence shown here is derived from an EMBL/GenBank/DDBJ whole genome shotgun (WGS) entry which is preliminary data.</text>
</comment>
<evidence type="ECO:0008006" key="3">
    <source>
        <dbReference type="Google" id="ProtNLM"/>
    </source>
</evidence>
<gene>
    <name evidence="1" type="ORF">NIES46_24150</name>
</gene>
<name>A0A5M3T8T8_LIMPL</name>
<protein>
    <recommendedName>
        <fullName evidence="3">Transposase</fullName>
    </recommendedName>
</protein>
<accession>A0A5M3T8T8</accession>
<reference evidence="1 2" key="1">
    <citation type="journal article" date="2019" name="J Genomics">
        <title>The Draft Genome of a Hydrogen-producing Cyanobacterium, Arthrospira platensis NIES-46.</title>
        <authorList>
            <person name="Suzuki S."/>
            <person name="Yamaguchi H."/>
            <person name="Kawachi M."/>
        </authorList>
    </citation>
    <scope>NUCLEOTIDE SEQUENCE [LARGE SCALE GENOMIC DNA]</scope>
    <source>
        <strain evidence="1 2">NIES-46</strain>
    </source>
</reference>
<evidence type="ECO:0000313" key="2">
    <source>
        <dbReference type="Proteomes" id="UP000326169"/>
    </source>
</evidence>
<proteinExistence type="predicted"/>
<evidence type="ECO:0000313" key="1">
    <source>
        <dbReference type="EMBL" id="GCE94360.1"/>
    </source>
</evidence>
<dbReference type="EMBL" id="BIMW01000094">
    <property type="protein sequence ID" value="GCE94360.1"/>
    <property type="molecule type" value="Genomic_DNA"/>
</dbReference>
<organism evidence="1 2">
    <name type="scientific">Limnospira platensis NIES-46</name>
    <dbReference type="NCBI Taxonomy" id="1236695"/>
    <lineage>
        <taxon>Bacteria</taxon>
        <taxon>Bacillati</taxon>
        <taxon>Cyanobacteriota</taxon>
        <taxon>Cyanophyceae</taxon>
        <taxon>Oscillatoriophycideae</taxon>
        <taxon>Oscillatoriales</taxon>
        <taxon>Sirenicapillariaceae</taxon>
        <taxon>Limnospira</taxon>
    </lineage>
</organism>
<keyword evidence="2" id="KW-1185">Reference proteome</keyword>
<dbReference type="Proteomes" id="UP000326169">
    <property type="component" value="Unassembled WGS sequence"/>
</dbReference>